<name>A0ABQ5MWY2_9MICC</name>
<proteinExistence type="predicted"/>
<gene>
    <name evidence="1" type="ORF">AHIS1636_28870</name>
</gene>
<dbReference type="Proteomes" id="UP001209654">
    <property type="component" value="Unassembled WGS sequence"/>
</dbReference>
<sequence>MIDMPPPPEPPALPAEKVRDLIDYADRMAAFISAETELIGELGRPTEENNLTPLIEGWRFVAQAMRDSYDGQH</sequence>
<keyword evidence="2" id="KW-1185">Reference proteome</keyword>
<reference evidence="1 2" key="1">
    <citation type="journal article" date="2023" name="Int. J. Syst. Evol. Microbiol.">
        <title>Arthrobacter mangrovi sp. nov., an actinobacterium isolated from the rhizosphere of a mangrove.</title>
        <authorList>
            <person name="Hamada M."/>
            <person name="Saitou S."/>
            <person name="Enomoto N."/>
            <person name="Nanri K."/>
            <person name="Hidaka K."/>
            <person name="Miura T."/>
            <person name="Tamura T."/>
        </authorList>
    </citation>
    <scope>NUCLEOTIDE SEQUENCE [LARGE SCALE GENOMIC DNA]</scope>
    <source>
        <strain evidence="1 2">NBRC 112813</strain>
    </source>
</reference>
<evidence type="ECO:0000313" key="2">
    <source>
        <dbReference type="Proteomes" id="UP001209654"/>
    </source>
</evidence>
<accession>A0ABQ5MWY2</accession>
<organism evidence="1 2">
    <name type="scientific">Arthrobacter mangrovi</name>
    <dbReference type="NCBI Taxonomy" id="2966350"/>
    <lineage>
        <taxon>Bacteria</taxon>
        <taxon>Bacillati</taxon>
        <taxon>Actinomycetota</taxon>
        <taxon>Actinomycetes</taxon>
        <taxon>Micrococcales</taxon>
        <taxon>Micrococcaceae</taxon>
        <taxon>Arthrobacter</taxon>
    </lineage>
</organism>
<evidence type="ECO:0000313" key="1">
    <source>
        <dbReference type="EMBL" id="GLB68445.1"/>
    </source>
</evidence>
<dbReference type="EMBL" id="BRVS01000018">
    <property type="protein sequence ID" value="GLB68445.1"/>
    <property type="molecule type" value="Genomic_DNA"/>
</dbReference>
<dbReference type="RefSeq" id="WP_264796541.1">
    <property type="nucleotide sequence ID" value="NZ_BRVS01000018.1"/>
</dbReference>
<protein>
    <submittedName>
        <fullName evidence="1">Uncharacterized protein</fullName>
    </submittedName>
</protein>
<comment type="caution">
    <text evidence="1">The sequence shown here is derived from an EMBL/GenBank/DDBJ whole genome shotgun (WGS) entry which is preliminary data.</text>
</comment>